<evidence type="ECO:0000313" key="1">
    <source>
        <dbReference type="EMBL" id="RNA02413.1"/>
    </source>
</evidence>
<sequence length="62" mass="7164">YFFVFKISLRKNLTGHQTIRLEKNSYSPNSENSSLNSYSYSANSLLKKSARILDCRAEKKES</sequence>
<protein>
    <submittedName>
        <fullName evidence="1">Uncharacterized protein</fullName>
    </submittedName>
</protein>
<gene>
    <name evidence="1" type="ORF">BpHYR1_049699</name>
</gene>
<organism evidence="1 2">
    <name type="scientific">Brachionus plicatilis</name>
    <name type="common">Marine rotifer</name>
    <name type="synonym">Brachionus muelleri</name>
    <dbReference type="NCBI Taxonomy" id="10195"/>
    <lineage>
        <taxon>Eukaryota</taxon>
        <taxon>Metazoa</taxon>
        <taxon>Spiralia</taxon>
        <taxon>Gnathifera</taxon>
        <taxon>Rotifera</taxon>
        <taxon>Eurotatoria</taxon>
        <taxon>Monogononta</taxon>
        <taxon>Pseudotrocha</taxon>
        <taxon>Ploima</taxon>
        <taxon>Brachionidae</taxon>
        <taxon>Brachionus</taxon>
    </lineage>
</organism>
<accession>A0A3M7PTQ9</accession>
<dbReference type="AlphaFoldDB" id="A0A3M7PTQ9"/>
<comment type="caution">
    <text evidence="1">The sequence shown here is derived from an EMBL/GenBank/DDBJ whole genome shotgun (WGS) entry which is preliminary data.</text>
</comment>
<keyword evidence="2" id="KW-1185">Reference proteome</keyword>
<feature type="non-terminal residue" evidence="1">
    <location>
        <position position="1"/>
    </location>
</feature>
<evidence type="ECO:0000313" key="2">
    <source>
        <dbReference type="Proteomes" id="UP000276133"/>
    </source>
</evidence>
<dbReference type="EMBL" id="REGN01008896">
    <property type="protein sequence ID" value="RNA02413.1"/>
    <property type="molecule type" value="Genomic_DNA"/>
</dbReference>
<dbReference type="Proteomes" id="UP000276133">
    <property type="component" value="Unassembled WGS sequence"/>
</dbReference>
<name>A0A3M7PTQ9_BRAPC</name>
<reference evidence="1 2" key="1">
    <citation type="journal article" date="2018" name="Sci. Rep.">
        <title>Genomic signatures of local adaptation to the degree of environmental predictability in rotifers.</title>
        <authorList>
            <person name="Franch-Gras L."/>
            <person name="Hahn C."/>
            <person name="Garcia-Roger E.M."/>
            <person name="Carmona M.J."/>
            <person name="Serra M."/>
            <person name="Gomez A."/>
        </authorList>
    </citation>
    <scope>NUCLEOTIDE SEQUENCE [LARGE SCALE GENOMIC DNA]</scope>
    <source>
        <strain evidence="1">HYR1</strain>
    </source>
</reference>
<proteinExistence type="predicted"/>